<protein>
    <recommendedName>
        <fullName evidence="1">FAD-dependent thymidylate synthase</fullName>
        <ecNumber evidence="1">2.1.1.148</ecNumber>
    </recommendedName>
</protein>
<evidence type="ECO:0000256" key="1">
    <source>
        <dbReference type="NCBIfam" id="TIGR02170"/>
    </source>
</evidence>
<dbReference type="NCBIfam" id="TIGR02170">
    <property type="entry name" value="thyX"/>
    <property type="match status" value="1"/>
</dbReference>
<sequence length="640" mass="70742">MRKGKVTVLTQTGQGTHMNASCGRISTTQGGAIEIFAKQTGEEADRKLIHKVALSGHMAALEHHTATLAFDGVSVFVEQFMIEHRLASYMVKSRRYVDFSGAGFIVPDGAGEDWRAHMESFFADYARLLELGIPKEDARFVLPYAFRGHFYMTANVRTLLHLAAEMTRGRGAAYPEIAYLGRELCAWLEEAYPGLVERERVESAPIASAGAFAAPHEVEGRAALLESPAHPLETLRLAGRFAGRELAVRDLVRDARPRELEALSYLFSFSDLSLAGLTHLARHRMLSLLVQSSAHAAARGAYIVPASVRENAEALKRYRAAFARASAYAAGHKQWAHYCALAGNTVDALVSMNARELLHFMELRACNRAQWEIRGLANQLLCLLRQRSPELFGQYGPACRVRGACPEGRLSCGAPYRPQIGLTANRNKEGEQFFPQEYIQAIERAGGVVRRIPFDASPAVLRALIHELDGVLFSGGPDIAPWRFGEKQVHAKTVIDAQRDEMELNLFHLAFAEKLPMLGICRGHQVINVALGGTLCQHIPDVYGISHYDVTHDVRFAPHSRLAAIVGAECLTVNSFHHQSVEKVAPPLRAAATCGAINEAIEWADGERWIFGVEWHPERFPEDEHAQRLFAAFVRACGRA</sequence>
<dbReference type="PANTHER" id="PTHR34934">
    <property type="entry name" value="FLAVIN-DEPENDENT THYMIDYLATE SYNTHASE"/>
    <property type="match status" value="1"/>
</dbReference>
<dbReference type="CDD" id="cd20175">
    <property type="entry name" value="ThyX"/>
    <property type="match status" value="2"/>
</dbReference>
<dbReference type="InterPro" id="IPR003669">
    <property type="entry name" value="Thymidylate_synthase_ThyX"/>
</dbReference>
<keyword evidence="2" id="KW-0489">Methyltransferase</keyword>
<dbReference type="PANTHER" id="PTHR34934:SF1">
    <property type="entry name" value="FLAVIN-DEPENDENT THYMIDYLATE SYNTHASE"/>
    <property type="match status" value="1"/>
</dbReference>
<comment type="caution">
    <text evidence="2">The sequence shown here is derived from an EMBL/GenBank/DDBJ whole genome shotgun (WGS) entry which is preliminary data.</text>
</comment>
<dbReference type="GO" id="GO:0016787">
    <property type="term" value="F:hydrolase activity"/>
    <property type="evidence" value="ECO:0007669"/>
    <property type="project" value="InterPro"/>
</dbReference>
<dbReference type="PROSITE" id="PS51273">
    <property type="entry name" value="GATASE_TYPE_1"/>
    <property type="match status" value="1"/>
</dbReference>
<dbReference type="InterPro" id="IPR029062">
    <property type="entry name" value="Class_I_gatase-like"/>
</dbReference>
<reference evidence="2" key="1">
    <citation type="submission" date="2020-10" db="EMBL/GenBank/DDBJ databases">
        <authorList>
            <person name="Gilroy R."/>
        </authorList>
    </citation>
    <scope>NUCLEOTIDE SEQUENCE</scope>
    <source>
        <strain evidence="2">13766</strain>
    </source>
</reference>
<dbReference type="Gene3D" id="3.30.1360.170">
    <property type="match status" value="2"/>
</dbReference>
<dbReference type="GO" id="GO:0050797">
    <property type="term" value="F:thymidylate synthase (FAD) activity"/>
    <property type="evidence" value="ECO:0007669"/>
    <property type="project" value="UniProtKB-UniRule"/>
</dbReference>
<dbReference type="Pfam" id="PF02511">
    <property type="entry name" value="Thy1"/>
    <property type="match status" value="2"/>
</dbReference>
<dbReference type="GO" id="GO:0032259">
    <property type="term" value="P:methylation"/>
    <property type="evidence" value="ECO:0007669"/>
    <property type="project" value="UniProtKB-KW"/>
</dbReference>
<dbReference type="GO" id="GO:0006231">
    <property type="term" value="P:dTMP biosynthetic process"/>
    <property type="evidence" value="ECO:0007669"/>
    <property type="project" value="UniProtKB-UniRule"/>
</dbReference>
<dbReference type="InterPro" id="IPR011697">
    <property type="entry name" value="Peptidase_C26"/>
</dbReference>
<dbReference type="InterPro" id="IPR036098">
    <property type="entry name" value="Thymidylate_synthase_ThyX_sf"/>
</dbReference>
<dbReference type="EC" id="2.1.1.148" evidence="1"/>
<evidence type="ECO:0000313" key="2">
    <source>
        <dbReference type="EMBL" id="HIS93979.1"/>
    </source>
</evidence>
<dbReference type="Pfam" id="PF07722">
    <property type="entry name" value="Peptidase_C26"/>
    <property type="match status" value="1"/>
</dbReference>
<proteinExistence type="predicted"/>
<reference evidence="2" key="2">
    <citation type="journal article" date="2021" name="PeerJ">
        <title>Extensive microbial diversity within the chicken gut microbiome revealed by metagenomics and culture.</title>
        <authorList>
            <person name="Gilroy R."/>
            <person name="Ravi A."/>
            <person name="Getino M."/>
            <person name="Pursley I."/>
            <person name="Horton D.L."/>
            <person name="Alikhan N.F."/>
            <person name="Baker D."/>
            <person name="Gharbi K."/>
            <person name="Hall N."/>
            <person name="Watson M."/>
            <person name="Adriaenssens E.M."/>
            <person name="Foster-Nyarko E."/>
            <person name="Jarju S."/>
            <person name="Secka A."/>
            <person name="Antonio M."/>
            <person name="Oren A."/>
            <person name="Chaudhuri R.R."/>
            <person name="La Ragione R."/>
            <person name="Hildebrand F."/>
            <person name="Pallen M.J."/>
        </authorList>
    </citation>
    <scope>NUCLEOTIDE SEQUENCE</scope>
    <source>
        <strain evidence="2">13766</strain>
    </source>
</reference>
<keyword evidence="2" id="KW-0808">Transferase</keyword>
<dbReference type="PROSITE" id="PS51331">
    <property type="entry name" value="THYX"/>
    <property type="match status" value="2"/>
</dbReference>
<dbReference type="Gene3D" id="3.40.50.880">
    <property type="match status" value="1"/>
</dbReference>
<dbReference type="Proteomes" id="UP000824140">
    <property type="component" value="Unassembled WGS sequence"/>
</dbReference>
<dbReference type="GO" id="GO:0004799">
    <property type="term" value="F:thymidylate synthase activity"/>
    <property type="evidence" value="ECO:0007669"/>
    <property type="project" value="TreeGrafter"/>
</dbReference>
<accession>A0A9D1G2N4</accession>
<dbReference type="CDD" id="cd01745">
    <property type="entry name" value="GATase1_2"/>
    <property type="match status" value="1"/>
</dbReference>
<evidence type="ECO:0000313" key="3">
    <source>
        <dbReference type="Proteomes" id="UP000824140"/>
    </source>
</evidence>
<organism evidence="2 3">
    <name type="scientific">Candidatus Alectryocaccomicrobium excrementavium</name>
    <dbReference type="NCBI Taxonomy" id="2840668"/>
    <lineage>
        <taxon>Bacteria</taxon>
        <taxon>Bacillati</taxon>
        <taxon>Bacillota</taxon>
        <taxon>Clostridia</taxon>
        <taxon>Candidatus Alectryocaccomicrobium</taxon>
    </lineage>
</organism>
<gene>
    <name evidence="2" type="primary">thyX</name>
    <name evidence="2" type="ORF">IAA84_13270</name>
</gene>
<name>A0A9D1G2N4_9FIRM</name>
<dbReference type="AlphaFoldDB" id="A0A9D1G2N4"/>
<dbReference type="SUPFAM" id="SSF69796">
    <property type="entry name" value="Thymidylate synthase-complementing protein Thy1"/>
    <property type="match status" value="2"/>
</dbReference>
<dbReference type="GO" id="GO:0050660">
    <property type="term" value="F:flavin adenine dinucleotide binding"/>
    <property type="evidence" value="ECO:0007669"/>
    <property type="project" value="UniProtKB-UniRule"/>
</dbReference>
<dbReference type="SUPFAM" id="SSF52317">
    <property type="entry name" value="Class I glutamine amidotransferase-like"/>
    <property type="match status" value="1"/>
</dbReference>
<dbReference type="GO" id="GO:0070402">
    <property type="term" value="F:NADPH binding"/>
    <property type="evidence" value="ECO:0007669"/>
    <property type="project" value="TreeGrafter"/>
</dbReference>
<dbReference type="EMBL" id="DVJN01000253">
    <property type="protein sequence ID" value="HIS93979.1"/>
    <property type="molecule type" value="Genomic_DNA"/>
</dbReference>